<dbReference type="InterPro" id="IPR028082">
    <property type="entry name" value="Peripla_BP_I"/>
</dbReference>
<organism evidence="4 5">
    <name type="scientific">Phytohabitans houttuyneae</name>
    <dbReference type="NCBI Taxonomy" id="1076126"/>
    <lineage>
        <taxon>Bacteria</taxon>
        <taxon>Bacillati</taxon>
        <taxon>Actinomycetota</taxon>
        <taxon>Actinomycetes</taxon>
        <taxon>Micromonosporales</taxon>
        <taxon>Micromonosporaceae</taxon>
    </lineage>
</organism>
<proteinExistence type="predicted"/>
<evidence type="ECO:0000313" key="5">
    <source>
        <dbReference type="Proteomes" id="UP000482800"/>
    </source>
</evidence>
<dbReference type="CDD" id="cd19994">
    <property type="entry name" value="PBP1_ChvE"/>
    <property type="match status" value="1"/>
</dbReference>
<gene>
    <name evidence="4" type="ORF">Phou_084520</name>
</gene>
<sequence>MWLYLIIMRGCDLSRRGDNVNRKLLAALGGAVLALSLAACGGEGAGGDTDTSGQDPKDLTIGVSMPTQTSERWIADGNSVKEKLEGKGYKVDLQYAGDDIPTQSQQVDQMITQGADVLIIAAIDGTALSGQLQAAADKKIPVIAYDRLIRDSKNVDFYVSFDNYKVGVAQANALLTGLGLQTKDGAKGDKTGPFNIELFAGSLDDNNAHFFFDGAMDTLKPFIDNKSLVVKSGQTNIEKVAILRWQQETAQKRMEDLLTSTYNDGSKVNGVLSPYDGLSRGIITALQNAGYGTAANPIPVVTGQDAEIASVKLINDGVQSSTIFKDTRLLAEQAVIAAEAFLKKQAPQANDTKTYDNGVKVVPSYLLPVVTVYKDDIKKELIDSGYYTAEEVAAGQAK</sequence>
<dbReference type="GO" id="GO:0030288">
    <property type="term" value="C:outer membrane-bounded periplasmic space"/>
    <property type="evidence" value="ECO:0007669"/>
    <property type="project" value="TreeGrafter"/>
</dbReference>
<accession>A0A6V8KGB3</accession>
<dbReference type="InterPro" id="IPR049784">
    <property type="entry name" value="ChvE-like"/>
</dbReference>
<evidence type="ECO:0000256" key="2">
    <source>
        <dbReference type="ARBA" id="ARBA00022729"/>
    </source>
</evidence>
<dbReference type="PANTHER" id="PTHR30036">
    <property type="entry name" value="D-XYLOSE-BINDING PERIPLASMIC PROTEIN"/>
    <property type="match status" value="1"/>
</dbReference>
<feature type="domain" description="Periplasmic binding protein" evidence="3">
    <location>
        <begin position="61"/>
        <end position="345"/>
    </location>
</feature>
<dbReference type="AlphaFoldDB" id="A0A6V8KGB3"/>
<protein>
    <submittedName>
        <fullName evidence="4">Sugar ABC transporter substrate-binding protein</fullName>
    </submittedName>
</protein>
<comment type="subcellular location">
    <subcellularLocation>
        <location evidence="1">Cell envelope</location>
    </subcellularLocation>
</comment>
<dbReference type="NCBIfam" id="NF040907">
    <property type="entry name" value="ChvE"/>
    <property type="match status" value="1"/>
</dbReference>
<evidence type="ECO:0000259" key="3">
    <source>
        <dbReference type="Pfam" id="PF13407"/>
    </source>
</evidence>
<comment type="caution">
    <text evidence="4">The sequence shown here is derived from an EMBL/GenBank/DDBJ whole genome shotgun (WGS) entry which is preliminary data.</text>
</comment>
<dbReference type="EMBL" id="BLPF01000003">
    <property type="protein sequence ID" value="GFJ84272.1"/>
    <property type="molecule type" value="Genomic_DNA"/>
</dbReference>
<evidence type="ECO:0000256" key="1">
    <source>
        <dbReference type="ARBA" id="ARBA00004196"/>
    </source>
</evidence>
<dbReference type="Pfam" id="PF13407">
    <property type="entry name" value="Peripla_BP_4"/>
    <property type="match status" value="1"/>
</dbReference>
<keyword evidence="5" id="KW-1185">Reference proteome</keyword>
<dbReference type="InterPro" id="IPR025997">
    <property type="entry name" value="SBP_2_dom"/>
</dbReference>
<dbReference type="Gene3D" id="3.40.50.2300">
    <property type="match status" value="2"/>
</dbReference>
<dbReference type="PANTHER" id="PTHR30036:SF1">
    <property type="entry name" value="D-XYLOSE-BINDING PERIPLASMIC PROTEIN"/>
    <property type="match status" value="1"/>
</dbReference>
<reference evidence="4 5" key="2">
    <citation type="submission" date="2020-03" db="EMBL/GenBank/DDBJ databases">
        <authorList>
            <person name="Ichikawa N."/>
            <person name="Kimura A."/>
            <person name="Kitahashi Y."/>
            <person name="Uohara A."/>
        </authorList>
    </citation>
    <scope>NUCLEOTIDE SEQUENCE [LARGE SCALE GENOMIC DNA]</scope>
    <source>
        <strain evidence="4 5">NBRC 108639</strain>
    </source>
</reference>
<name>A0A6V8KGB3_9ACTN</name>
<dbReference type="Proteomes" id="UP000482800">
    <property type="component" value="Unassembled WGS sequence"/>
</dbReference>
<evidence type="ECO:0000313" key="4">
    <source>
        <dbReference type="EMBL" id="GFJ84272.1"/>
    </source>
</evidence>
<dbReference type="GO" id="GO:0030246">
    <property type="term" value="F:carbohydrate binding"/>
    <property type="evidence" value="ECO:0007669"/>
    <property type="project" value="TreeGrafter"/>
</dbReference>
<dbReference type="SUPFAM" id="SSF53822">
    <property type="entry name" value="Periplasmic binding protein-like I"/>
    <property type="match status" value="1"/>
</dbReference>
<keyword evidence="2" id="KW-0732">Signal</keyword>
<dbReference type="InterPro" id="IPR050555">
    <property type="entry name" value="Bact_Solute-Bind_Prot2"/>
</dbReference>
<reference evidence="4 5" key="1">
    <citation type="submission" date="2020-03" db="EMBL/GenBank/DDBJ databases">
        <title>Whole genome shotgun sequence of Phytohabitans houttuyneae NBRC 108639.</title>
        <authorList>
            <person name="Komaki H."/>
            <person name="Tamura T."/>
        </authorList>
    </citation>
    <scope>NUCLEOTIDE SEQUENCE [LARGE SCALE GENOMIC DNA]</scope>
    <source>
        <strain evidence="4 5">NBRC 108639</strain>
    </source>
</reference>